<sequence length="303" mass="31471">MKDCVVVGAGAAGLSAALTLGRARRSTLVIDAGRQSNRVAAKVGGLLGRDRRPPALFHAEGRAELLAYPSVELRSGEVTHGVREDDGTFAVTLADGRRERARSMVLAPGTDYRHPQLPGLSERWGNAVFHCPFCHGWEVSDRPLGVLATGAVGVHGALNLRAWSDRITLLTNGGELTDEQRERLAVGGVGWDERPISVLDGPGTDLRAAVFADGDELALGALLVKSTLYQRSSLARDLGASLNEPDEMLSVEAITVDAMGRTGVPGLYAAGDAATAVPPSMAAAVASGYLAGAAAAVQLAAGY</sequence>
<organism evidence="5 6">
    <name type="scientific">Streptomyces liliiviolaceus</name>
    <dbReference type="NCBI Taxonomy" id="2823109"/>
    <lineage>
        <taxon>Bacteria</taxon>
        <taxon>Bacillati</taxon>
        <taxon>Actinomycetota</taxon>
        <taxon>Actinomycetes</taxon>
        <taxon>Kitasatosporales</taxon>
        <taxon>Streptomycetaceae</taxon>
        <taxon>Streptomyces</taxon>
    </lineage>
</organism>
<keyword evidence="6" id="KW-1185">Reference proteome</keyword>
<dbReference type="Gene3D" id="3.50.50.60">
    <property type="entry name" value="FAD/NAD(P)-binding domain"/>
    <property type="match status" value="2"/>
</dbReference>
<feature type="domain" description="FAD/NAD(P)-binding" evidence="4">
    <location>
        <begin position="2"/>
        <end position="288"/>
    </location>
</feature>
<gene>
    <name evidence="5" type="ORF">J8N05_42595</name>
</gene>
<dbReference type="GO" id="GO:0004791">
    <property type="term" value="F:thioredoxin-disulfide reductase (NADPH) activity"/>
    <property type="evidence" value="ECO:0007669"/>
    <property type="project" value="UniProtKB-EC"/>
</dbReference>
<name>A0A940Y3X5_9ACTN</name>
<dbReference type="Proteomes" id="UP000677413">
    <property type="component" value="Unassembled WGS sequence"/>
</dbReference>
<accession>A0A940Y3X5</accession>
<evidence type="ECO:0000313" key="5">
    <source>
        <dbReference type="EMBL" id="MBQ0854855.1"/>
    </source>
</evidence>
<evidence type="ECO:0000313" key="6">
    <source>
        <dbReference type="Proteomes" id="UP000677413"/>
    </source>
</evidence>
<keyword evidence="2" id="KW-0560">Oxidoreductase</keyword>
<dbReference type="InterPro" id="IPR036188">
    <property type="entry name" value="FAD/NAD-bd_sf"/>
</dbReference>
<dbReference type="EMBL" id="JAGPYQ010000002">
    <property type="protein sequence ID" value="MBQ0854855.1"/>
    <property type="molecule type" value="Genomic_DNA"/>
</dbReference>
<dbReference type="PRINTS" id="PR00368">
    <property type="entry name" value="FADPNR"/>
</dbReference>
<dbReference type="InterPro" id="IPR023753">
    <property type="entry name" value="FAD/NAD-binding_dom"/>
</dbReference>
<comment type="caution">
    <text evidence="5">The sequence shown here is derived from an EMBL/GenBank/DDBJ whole genome shotgun (WGS) entry which is preliminary data.</text>
</comment>
<protein>
    <submittedName>
        <fullName evidence="5">NAD(P)/FAD-dependent oxidoreductase</fullName>
    </submittedName>
</protein>
<evidence type="ECO:0000256" key="1">
    <source>
        <dbReference type="ARBA" id="ARBA00022630"/>
    </source>
</evidence>
<dbReference type="AlphaFoldDB" id="A0A940Y3X5"/>
<evidence type="ECO:0000259" key="4">
    <source>
        <dbReference type="Pfam" id="PF07992"/>
    </source>
</evidence>
<dbReference type="PANTHER" id="PTHR48105">
    <property type="entry name" value="THIOREDOXIN REDUCTASE 1-RELATED-RELATED"/>
    <property type="match status" value="1"/>
</dbReference>
<keyword evidence="1" id="KW-0285">Flavoprotein</keyword>
<proteinExistence type="predicted"/>
<reference evidence="5 6" key="1">
    <citation type="submission" date="2021-04" db="EMBL/GenBank/DDBJ databases">
        <authorList>
            <person name="Tang X."/>
            <person name="Zhou X."/>
            <person name="Chen X."/>
            <person name="Cernava T."/>
            <person name="Zhang C."/>
        </authorList>
    </citation>
    <scope>NUCLEOTIDE SEQUENCE [LARGE SCALE GENOMIC DNA]</scope>
    <source>
        <strain evidence="5 6">BH-SS-21</strain>
    </source>
</reference>
<comment type="catalytic activity">
    <reaction evidence="3">
        <text>[thioredoxin]-dithiol + NADP(+) = [thioredoxin]-disulfide + NADPH + H(+)</text>
        <dbReference type="Rhea" id="RHEA:20345"/>
        <dbReference type="Rhea" id="RHEA-COMP:10698"/>
        <dbReference type="Rhea" id="RHEA-COMP:10700"/>
        <dbReference type="ChEBI" id="CHEBI:15378"/>
        <dbReference type="ChEBI" id="CHEBI:29950"/>
        <dbReference type="ChEBI" id="CHEBI:50058"/>
        <dbReference type="ChEBI" id="CHEBI:57783"/>
        <dbReference type="ChEBI" id="CHEBI:58349"/>
        <dbReference type="EC" id="1.8.1.9"/>
    </reaction>
</comment>
<dbReference type="InterPro" id="IPR050097">
    <property type="entry name" value="Ferredoxin-NADP_redctase_2"/>
</dbReference>
<dbReference type="Pfam" id="PF07992">
    <property type="entry name" value="Pyr_redox_2"/>
    <property type="match status" value="1"/>
</dbReference>
<dbReference type="PRINTS" id="PR00469">
    <property type="entry name" value="PNDRDTASEII"/>
</dbReference>
<evidence type="ECO:0000256" key="2">
    <source>
        <dbReference type="ARBA" id="ARBA00023002"/>
    </source>
</evidence>
<dbReference type="SUPFAM" id="SSF51905">
    <property type="entry name" value="FAD/NAD(P)-binding domain"/>
    <property type="match status" value="1"/>
</dbReference>
<evidence type="ECO:0000256" key="3">
    <source>
        <dbReference type="ARBA" id="ARBA00048132"/>
    </source>
</evidence>